<proteinExistence type="predicted"/>
<reference evidence="1 2" key="1">
    <citation type="submission" date="2016-10" db="EMBL/GenBank/DDBJ databases">
        <authorList>
            <person name="de Groot N.N."/>
        </authorList>
    </citation>
    <scope>NUCLEOTIDE SEQUENCE [LARGE SCALE GENOMIC DNA]</scope>
    <source>
        <strain evidence="1 2">DSM 22489</strain>
    </source>
</reference>
<dbReference type="EMBL" id="FNVA01000008">
    <property type="protein sequence ID" value="SEG65295.1"/>
    <property type="molecule type" value="Genomic_DNA"/>
</dbReference>
<dbReference type="InterPro" id="IPR005368">
    <property type="entry name" value="UPF0175"/>
</dbReference>
<dbReference type="Proteomes" id="UP000236728">
    <property type="component" value="Unassembled WGS sequence"/>
</dbReference>
<evidence type="ECO:0000313" key="1">
    <source>
        <dbReference type="EMBL" id="SEG65295.1"/>
    </source>
</evidence>
<sequence>MQVTLTIPDEVAESYLAGKDPTRVALEAIAIDAYRTQKLTESQIRRMLGYGTRMQVHALLKAHGVPLHYSPEHLALDIQASEQPLAQRASGARCKCGTALPSMKQ</sequence>
<name>A0A1H6BXY2_9BACT</name>
<accession>A0A1H6BXY2</accession>
<dbReference type="AlphaFoldDB" id="A0A1H6BXY2"/>
<evidence type="ECO:0000313" key="2">
    <source>
        <dbReference type="Proteomes" id="UP000236728"/>
    </source>
</evidence>
<dbReference type="OrthoDB" id="123138at2"/>
<keyword evidence="2" id="KW-1185">Reference proteome</keyword>
<dbReference type="Pfam" id="PF03683">
    <property type="entry name" value="UPF0175"/>
    <property type="match status" value="1"/>
</dbReference>
<organism evidence="1 2">
    <name type="scientific">Bryocella elongata</name>
    <dbReference type="NCBI Taxonomy" id="863522"/>
    <lineage>
        <taxon>Bacteria</taxon>
        <taxon>Pseudomonadati</taxon>
        <taxon>Acidobacteriota</taxon>
        <taxon>Terriglobia</taxon>
        <taxon>Terriglobales</taxon>
        <taxon>Acidobacteriaceae</taxon>
        <taxon>Bryocella</taxon>
    </lineage>
</organism>
<dbReference type="RefSeq" id="WP_103934880.1">
    <property type="nucleotide sequence ID" value="NZ_FNVA01000008.1"/>
</dbReference>
<protein>
    <submittedName>
        <fullName evidence="1">Uncharacterized protein family (UPF0175)</fullName>
    </submittedName>
</protein>
<gene>
    <name evidence="1" type="ORF">SAMN05421819_4025</name>
</gene>